<dbReference type="Pfam" id="PF02771">
    <property type="entry name" value="Acyl-CoA_dh_N"/>
    <property type="match status" value="1"/>
</dbReference>
<evidence type="ECO:0000259" key="9">
    <source>
        <dbReference type="Pfam" id="PF02771"/>
    </source>
</evidence>
<dbReference type="AlphaFoldDB" id="A0A7X2LUC5"/>
<dbReference type="EMBL" id="WKJJ01000007">
    <property type="protein sequence ID" value="MRV72734.1"/>
    <property type="molecule type" value="Genomic_DNA"/>
</dbReference>
<sequence length="419" mass="47085">MDFEYSDRCKELQGKLLAFMDRHVYPVENVFYEEVDRNGREKQNRWIPTEIVEQLKPLAREQGLWNLFLPKSKRAPEGLSNLDYAPLCEIMGRVPWAPEVFNCSAPDTGNMETLERYGTEEHKQQWLEPLLRGEIRSAFAMTEPAVASSDATNVEMRIDRDGDEYVINGRKWWISGAGDPRCKLFITMGKTDFDAPRHQQQSMILVPSDTPGITIVRPLPVFGYDDAPHGHCEIIYDNVRVPASSILLGEGRGFEIAQGRLGPGRIHHCMRAIGVAERALELMCKRLNSRVAFGKKISDQGVWRERIAEARIQIDTARLLTLKAAYMMDTVGNKGAQAEIAMIKVLAPTVTQQVLDWAIQAHGAGGVSGDFPLAYQWAGNRTLRLADGPDEVHRNAIAKLELAKHMPLKEDLALPVTRS</sequence>
<dbReference type="GO" id="GO:0003995">
    <property type="term" value="F:acyl-CoA dehydrogenase activity"/>
    <property type="evidence" value="ECO:0007669"/>
    <property type="project" value="TreeGrafter"/>
</dbReference>
<reference evidence="10 11" key="1">
    <citation type="submission" date="2019-11" db="EMBL/GenBank/DDBJ databases">
        <title>Novel species isolated from a subtropical stream in China.</title>
        <authorList>
            <person name="Lu H."/>
        </authorList>
    </citation>
    <scope>NUCLEOTIDE SEQUENCE [LARGE SCALE GENOMIC DNA]</scope>
    <source>
        <strain evidence="10 11">FT92W</strain>
    </source>
</reference>
<comment type="subunit">
    <text evidence="3">Homodimer.</text>
</comment>
<gene>
    <name evidence="10" type="ORF">GJ700_13550</name>
</gene>
<keyword evidence="5" id="KW-0274">FAD</keyword>
<dbReference type="InterPro" id="IPR037069">
    <property type="entry name" value="AcylCoA_DH/ox_N_sf"/>
</dbReference>
<feature type="domain" description="Acyl-CoA oxidase/dehydrogenase middle" evidence="8">
    <location>
        <begin position="138"/>
        <end position="239"/>
    </location>
</feature>
<dbReference type="Gene3D" id="2.40.110.10">
    <property type="entry name" value="Butyryl-CoA Dehydrogenase, subunit A, domain 2"/>
    <property type="match status" value="1"/>
</dbReference>
<organism evidence="10 11">
    <name type="scientific">Pseudoduganella rivuli</name>
    <dbReference type="NCBI Taxonomy" id="2666085"/>
    <lineage>
        <taxon>Bacteria</taxon>
        <taxon>Pseudomonadati</taxon>
        <taxon>Pseudomonadota</taxon>
        <taxon>Betaproteobacteria</taxon>
        <taxon>Burkholderiales</taxon>
        <taxon>Oxalobacteraceae</taxon>
        <taxon>Telluria group</taxon>
        <taxon>Pseudoduganella</taxon>
    </lineage>
</organism>
<accession>A0A7X2LUC5</accession>
<dbReference type="RefSeq" id="WP_154374559.1">
    <property type="nucleotide sequence ID" value="NZ_WKJJ01000007.1"/>
</dbReference>
<evidence type="ECO:0000259" key="8">
    <source>
        <dbReference type="Pfam" id="PF02770"/>
    </source>
</evidence>
<comment type="similarity">
    <text evidence="2">Belongs to the acyl-CoA dehydrogenase family.</text>
</comment>
<dbReference type="InterPro" id="IPR009075">
    <property type="entry name" value="AcylCo_DH/oxidase_C"/>
</dbReference>
<dbReference type="Proteomes" id="UP000446768">
    <property type="component" value="Unassembled WGS sequence"/>
</dbReference>
<dbReference type="Gene3D" id="1.20.140.10">
    <property type="entry name" value="Butyryl-CoA Dehydrogenase, subunit A, domain 3"/>
    <property type="match status" value="1"/>
</dbReference>
<evidence type="ECO:0000256" key="4">
    <source>
        <dbReference type="ARBA" id="ARBA00022630"/>
    </source>
</evidence>
<feature type="domain" description="Acyl-CoA dehydrogenase/oxidase N-terminal" evidence="9">
    <location>
        <begin position="18"/>
        <end position="134"/>
    </location>
</feature>
<comment type="cofactor">
    <cofactor evidence="1">
        <name>FAD</name>
        <dbReference type="ChEBI" id="CHEBI:57692"/>
    </cofactor>
</comment>
<dbReference type="SUPFAM" id="SSF56645">
    <property type="entry name" value="Acyl-CoA dehydrogenase NM domain-like"/>
    <property type="match status" value="1"/>
</dbReference>
<dbReference type="InterPro" id="IPR046373">
    <property type="entry name" value="Acyl-CoA_Oxase/DH_mid-dom_sf"/>
</dbReference>
<protein>
    <submittedName>
        <fullName evidence="10">Acyl-CoA dehydrogenase</fullName>
    </submittedName>
</protein>
<dbReference type="Pfam" id="PF00441">
    <property type="entry name" value="Acyl-CoA_dh_1"/>
    <property type="match status" value="1"/>
</dbReference>
<dbReference type="PANTHER" id="PTHR48083:SF13">
    <property type="entry name" value="ACYL-COA DEHYDROGENASE FAMILY MEMBER 11"/>
    <property type="match status" value="1"/>
</dbReference>
<evidence type="ECO:0000256" key="6">
    <source>
        <dbReference type="ARBA" id="ARBA00023002"/>
    </source>
</evidence>
<dbReference type="InterPro" id="IPR006091">
    <property type="entry name" value="Acyl-CoA_Oxase/DH_mid-dom"/>
</dbReference>
<dbReference type="GO" id="GO:0050660">
    <property type="term" value="F:flavin adenine dinucleotide binding"/>
    <property type="evidence" value="ECO:0007669"/>
    <property type="project" value="InterPro"/>
</dbReference>
<feature type="domain" description="Acyl-CoA dehydrogenase/oxidase C-terminal" evidence="7">
    <location>
        <begin position="251"/>
        <end position="399"/>
    </location>
</feature>
<dbReference type="Pfam" id="PF02770">
    <property type="entry name" value="Acyl-CoA_dh_M"/>
    <property type="match status" value="1"/>
</dbReference>
<dbReference type="InterPro" id="IPR036250">
    <property type="entry name" value="AcylCo_DH-like_C"/>
</dbReference>
<dbReference type="PANTHER" id="PTHR48083">
    <property type="entry name" value="MEDIUM-CHAIN SPECIFIC ACYL-COA DEHYDROGENASE, MITOCHONDRIAL-RELATED"/>
    <property type="match status" value="1"/>
</dbReference>
<dbReference type="GO" id="GO:0033539">
    <property type="term" value="P:fatty acid beta-oxidation using acyl-CoA dehydrogenase"/>
    <property type="evidence" value="ECO:0007669"/>
    <property type="project" value="TreeGrafter"/>
</dbReference>
<comment type="caution">
    <text evidence="10">The sequence shown here is derived from an EMBL/GenBank/DDBJ whole genome shotgun (WGS) entry which is preliminary data.</text>
</comment>
<dbReference type="SUPFAM" id="SSF47203">
    <property type="entry name" value="Acyl-CoA dehydrogenase C-terminal domain-like"/>
    <property type="match status" value="1"/>
</dbReference>
<keyword evidence="6" id="KW-0560">Oxidoreductase</keyword>
<dbReference type="Gene3D" id="1.10.540.10">
    <property type="entry name" value="Acyl-CoA dehydrogenase/oxidase, N-terminal domain"/>
    <property type="match status" value="1"/>
</dbReference>
<proteinExistence type="inferred from homology"/>
<evidence type="ECO:0000313" key="11">
    <source>
        <dbReference type="Proteomes" id="UP000446768"/>
    </source>
</evidence>
<keyword evidence="4" id="KW-0285">Flavoprotein</keyword>
<evidence type="ECO:0000256" key="1">
    <source>
        <dbReference type="ARBA" id="ARBA00001974"/>
    </source>
</evidence>
<evidence type="ECO:0000259" key="7">
    <source>
        <dbReference type="Pfam" id="PF00441"/>
    </source>
</evidence>
<name>A0A7X2LUC5_9BURK</name>
<dbReference type="FunFam" id="2.40.110.10:FF:000002">
    <property type="entry name" value="Acyl-CoA dehydrogenase fadE12"/>
    <property type="match status" value="1"/>
</dbReference>
<dbReference type="InterPro" id="IPR050741">
    <property type="entry name" value="Acyl-CoA_dehydrogenase"/>
</dbReference>
<dbReference type="GO" id="GO:0005737">
    <property type="term" value="C:cytoplasm"/>
    <property type="evidence" value="ECO:0007669"/>
    <property type="project" value="TreeGrafter"/>
</dbReference>
<dbReference type="FunFam" id="1.20.140.10:FF:000018">
    <property type="entry name" value="Acyl-CoA dehydrogenase family member 10"/>
    <property type="match status" value="1"/>
</dbReference>
<evidence type="ECO:0000256" key="5">
    <source>
        <dbReference type="ARBA" id="ARBA00022827"/>
    </source>
</evidence>
<evidence type="ECO:0000256" key="3">
    <source>
        <dbReference type="ARBA" id="ARBA00011738"/>
    </source>
</evidence>
<dbReference type="InterPro" id="IPR009100">
    <property type="entry name" value="AcylCoA_DH/oxidase_NM_dom_sf"/>
</dbReference>
<evidence type="ECO:0000256" key="2">
    <source>
        <dbReference type="ARBA" id="ARBA00009347"/>
    </source>
</evidence>
<evidence type="ECO:0000313" key="10">
    <source>
        <dbReference type="EMBL" id="MRV72734.1"/>
    </source>
</evidence>
<keyword evidence="11" id="KW-1185">Reference proteome</keyword>
<dbReference type="InterPro" id="IPR013786">
    <property type="entry name" value="AcylCoA_DH/ox_N"/>
</dbReference>